<keyword evidence="3" id="KW-1185">Reference proteome</keyword>
<sequence length="81" mass="8526">MIPIAGLALLAASLVLLKFTKLHDWGFGLYGAAILAWGDYLSVKLAQHKVGILASLFVAYGLFVVVLGGIGLILLAIIFGE</sequence>
<dbReference type="AlphaFoldDB" id="A0A0R2LSS3"/>
<dbReference type="STRING" id="616990.IV54_GL000883"/>
<name>A0A0R2LSS3_9LACO</name>
<feature type="transmembrane region" description="Helical" evidence="1">
    <location>
        <begin position="50"/>
        <end position="79"/>
    </location>
</feature>
<keyword evidence="1" id="KW-0472">Membrane</keyword>
<dbReference type="EMBL" id="JQCA01000025">
    <property type="protein sequence ID" value="KRO04708.1"/>
    <property type="molecule type" value="Genomic_DNA"/>
</dbReference>
<protein>
    <submittedName>
        <fullName evidence="2">Uncharacterized protein</fullName>
    </submittedName>
</protein>
<evidence type="ECO:0000313" key="3">
    <source>
        <dbReference type="Proteomes" id="UP000051906"/>
    </source>
</evidence>
<feature type="transmembrane region" description="Helical" evidence="1">
    <location>
        <begin position="27"/>
        <end position="43"/>
    </location>
</feature>
<proteinExistence type="predicted"/>
<accession>A0A0R2LSS3</accession>
<keyword evidence="1" id="KW-1133">Transmembrane helix</keyword>
<evidence type="ECO:0000313" key="2">
    <source>
        <dbReference type="EMBL" id="KRO04708.1"/>
    </source>
</evidence>
<comment type="caution">
    <text evidence="2">The sequence shown here is derived from an EMBL/GenBank/DDBJ whole genome shotgun (WGS) entry which is preliminary data.</text>
</comment>
<organism evidence="2 3">
    <name type="scientific">Levilactobacillus paucivorans</name>
    <dbReference type="NCBI Taxonomy" id="616990"/>
    <lineage>
        <taxon>Bacteria</taxon>
        <taxon>Bacillati</taxon>
        <taxon>Bacillota</taxon>
        <taxon>Bacilli</taxon>
        <taxon>Lactobacillales</taxon>
        <taxon>Lactobacillaceae</taxon>
        <taxon>Levilactobacillus</taxon>
    </lineage>
</organism>
<dbReference type="PATRIC" id="fig|616990.3.peg.958"/>
<evidence type="ECO:0000256" key="1">
    <source>
        <dbReference type="SAM" id="Phobius"/>
    </source>
</evidence>
<reference evidence="2 3" key="1">
    <citation type="journal article" date="2015" name="Genome Announc.">
        <title>Expanding the biotechnology potential of lactobacilli through comparative genomics of 213 strains and associated genera.</title>
        <authorList>
            <person name="Sun Z."/>
            <person name="Harris H.M."/>
            <person name="McCann A."/>
            <person name="Guo C."/>
            <person name="Argimon S."/>
            <person name="Zhang W."/>
            <person name="Yang X."/>
            <person name="Jeffery I.B."/>
            <person name="Cooney J.C."/>
            <person name="Kagawa T.F."/>
            <person name="Liu W."/>
            <person name="Song Y."/>
            <person name="Salvetti E."/>
            <person name="Wrobel A."/>
            <person name="Rasinkangas P."/>
            <person name="Parkhill J."/>
            <person name="Rea M.C."/>
            <person name="O'Sullivan O."/>
            <person name="Ritari J."/>
            <person name="Douillard F.P."/>
            <person name="Paul Ross R."/>
            <person name="Yang R."/>
            <person name="Briner A.E."/>
            <person name="Felis G.E."/>
            <person name="de Vos W.M."/>
            <person name="Barrangou R."/>
            <person name="Klaenhammer T.R."/>
            <person name="Caufield P.W."/>
            <person name="Cui Y."/>
            <person name="Zhang H."/>
            <person name="O'Toole P.W."/>
        </authorList>
    </citation>
    <scope>NUCLEOTIDE SEQUENCE [LARGE SCALE GENOMIC DNA]</scope>
    <source>
        <strain evidence="2 3">DSM 22467</strain>
    </source>
</reference>
<dbReference type="Proteomes" id="UP000051906">
    <property type="component" value="Unassembled WGS sequence"/>
</dbReference>
<gene>
    <name evidence="2" type="ORF">IV54_GL000883</name>
</gene>
<keyword evidence="1" id="KW-0812">Transmembrane</keyword>